<dbReference type="EMBL" id="CZPT02001840">
    <property type="protein sequence ID" value="SCU72319.1"/>
    <property type="molecule type" value="Genomic_DNA"/>
</dbReference>
<feature type="domain" description="Nucleoplasmin-like" evidence="2">
    <location>
        <begin position="6"/>
        <end position="105"/>
    </location>
</feature>
<comment type="caution">
    <text evidence="3">The sequence shown here is derived from an EMBL/GenBank/DDBJ whole genome shotgun (WGS) entry which is preliminary data.</text>
</comment>
<evidence type="ECO:0000256" key="1">
    <source>
        <dbReference type="SAM" id="MobiDB-lite"/>
    </source>
</evidence>
<feature type="compositionally biased region" description="Basic and acidic residues" evidence="1">
    <location>
        <begin position="168"/>
        <end position="183"/>
    </location>
</feature>
<name>A0A1G4IIK3_TRYEQ</name>
<dbReference type="GeneID" id="92377835"/>
<feature type="compositionally biased region" description="Basic and acidic residues" evidence="1">
    <location>
        <begin position="110"/>
        <end position="119"/>
    </location>
</feature>
<protein>
    <recommendedName>
        <fullName evidence="2">Nucleoplasmin-like domain-containing protein</fullName>
    </recommendedName>
</protein>
<dbReference type="Proteomes" id="UP000195570">
    <property type="component" value="Unassembled WGS sequence"/>
</dbReference>
<dbReference type="Gene3D" id="2.60.120.340">
    <property type="entry name" value="Nucleoplasmin core domain"/>
    <property type="match status" value="1"/>
</dbReference>
<gene>
    <name evidence="3" type="ORF">TEOVI_000389500</name>
</gene>
<feature type="region of interest" description="Disordered" evidence="1">
    <location>
        <begin position="90"/>
        <end position="183"/>
    </location>
</feature>
<feature type="compositionally biased region" description="Acidic residues" evidence="1">
    <location>
        <begin position="120"/>
        <end position="133"/>
    </location>
</feature>
<proteinExistence type="predicted"/>
<keyword evidence="4" id="KW-1185">Reference proteome</keyword>
<feature type="compositionally biased region" description="Basic and acidic residues" evidence="1">
    <location>
        <begin position="143"/>
        <end position="154"/>
    </location>
</feature>
<dbReference type="VEuPathDB" id="TriTrypDB:TEOVI_000389500"/>
<accession>A0A1G4IIK3</accession>
<reference evidence="3" key="1">
    <citation type="submission" date="2016-09" db="EMBL/GenBank/DDBJ databases">
        <authorList>
            <person name="Hebert L."/>
            <person name="Moumen B."/>
        </authorList>
    </citation>
    <scope>NUCLEOTIDE SEQUENCE [LARGE SCALE GENOMIC DNA]</scope>
    <source>
        <strain evidence="3">OVI</strain>
    </source>
</reference>
<dbReference type="InterPro" id="IPR041232">
    <property type="entry name" value="NPL"/>
</dbReference>
<evidence type="ECO:0000313" key="3">
    <source>
        <dbReference type="EMBL" id="SCU72319.1"/>
    </source>
</evidence>
<dbReference type="Pfam" id="PF17800">
    <property type="entry name" value="NPL"/>
    <property type="match status" value="1"/>
</dbReference>
<evidence type="ECO:0000259" key="2">
    <source>
        <dbReference type="Pfam" id="PF17800"/>
    </source>
</evidence>
<dbReference type="RefSeq" id="XP_067082833.1">
    <property type="nucleotide sequence ID" value="XM_067226732.1"/>
</dbReference>
<dbReference type="AlphaFoldDB" id="A0A1G4IIK3"/>
<sequence>MSLHCFFGLELRPDQVAISPPMPPDSSLVLTHCSLTSIVPGAVTLYAQSHDLPTRLALCTLSADRELYYVPLHHIFSRKVSFTLVPSSTVGCSGEGPTVHLTGYFESDEDRYNADKGDSSDEDRDEEEEDSSDGMEMASRRSRGGEKPKGDGGKPKSSKGKANGNDGGNKRSRIDAEKKGKGN</sequence>
<evidence type="ECO:0000313" key="4">
    <source>
        <dbReference type="Proteomes" id="UP000195570"/>
    </source>
</evidence>
<organism evidence="3 4">
    <name type="scientific">Trypanosoma equiperdum</name>
    <dbReference type="NCBI Taxonomy" id="5694"/>
    <lineage>
        <taxon>Eukaryota</taxon>
        <taxon>Discoba</taxon>
        <taxon>Euglenozoa</taxon>
        <taxon>Kinetoplastea</taxon>
        <taxon>Metakinetoplastina</taxon>
        <taxon>Trypanosomatida</taxon>
        <taxon>Trypanosomatidae</taxon>
        <taxon>Trypanosoma</taxon>
    </lineage>
</organism>